<dbReference type="GO" id="GO:0003677">
    <property type="term" value="F:DNA binding"/>
    <property type="evidence" value="ECO:0007669"/>
    <property type="project" value="InterPro"/>
</dbReference>
<dbReference type="Pfam" id="PF00196">
    <property type="entry name" value="GerE"/>
    <property type="match status" value="1"/>
</dbReference>
<dbReference type="PANTHER" id="PTHR16305:SF35">
    <property type="entry name" value="TRANSCRIPTIONAL ACTIVATOR DOMAIN"/>
    <property type="match status" value="1"/>
</dbReference>
<dbReference type="STRING" id="31958.SD37_11900"/>
<dbReference type="PROSITE" id="PS50043">
    <property type="entry name" value="HTH_LUXR_2"/>
    <property type="match status" value="1"/>
</dbReference>
<evidence type="ECO:0000256" key="1">
    <source>
        <dbReference type="ARBA" id="ARBA00022741"/>
    </source>
</evidence>
<reference evidence="4 5" key="1">
    <citation type="journal article" date="2015" name="Genome Announc.">
        <title>Draft Genome Sequence of Norvancomycin-Producing Strain Amycolatopsis orientalis CPCC200066.</title>
        <authorList>
            <person name="Lei X."/>
            <person name="Yuan F."/>
            <person name="Shi Y."/>
            <person name="Li X."/>
            <person name="Wang L."/>
            <person name="Hong B."/>
        </authorList>
    </citation>
    <scope>NUCLEOTIDE SEQUENCE [LARGE SCALE GENOMIC DNA]</scope>
    <source>
        <strain evidence="4 5">B-37</strain>
    </source>
</reference>
<name>A0A193BVM4_AMYOR</name>
<dbReference type="Gene3D" id="1.25.40.10">
    <property type="entry name" value="Tetratricopeptide repeat domain"/>
    <property type="match status" value="2"/>
</dbReference>
<dbReference type="Proteomes" id="UP000093695">
    <property type="component" value="Chromosome"/>
</dbReference>
<dbReference type="InterPro" id="IPR036388">
    <property type="entry name" value="WH-like_DNA-bd_sf"/>
</dbReference>
<dbReference type="KEGG" id="aori:SD37_11900"/>
<dbReference type="GO" id="GO:0006355">
    <property type="term" value="P:regulation of DNA-templated transcription"/>
    <property type="evidence" value="ECO:0007669"/>
    <property type="project" value="InterPro"/>
</dbReference>
<organism evidence="4 5">
    <name type="scientific">Amycolatopsis orientalis</name>
    <name type="common">Nocardia orientalis</name>
    <dbReference type="NCBI Taxonomy" id="31958"/>
    <lineage>
        <taxon>Bacteria</taxon>
        <taxon>Bacillati</taxon>
        <taxon>Actinomycetota</taxon>
        <taxon>Actinomycetes</taxon>
        <taxon>Pseudonocardiales</taxon>
        <taxon>Pseudonocardiaceae</taxon>
        <taxon>Amycolatopsis</taxon>
    </lineage>
</organism>
<dbReference type="eggNOG" id="COG2909">
    <property type="taxonomic scope" value="Bacteria"/>
</dbReference>
<keyword evidence="5" id="KW-1185">Reference proteome</keyword>
<gene>
    <name evidence="4" type="ORF">SD37_11900</name>
</gene>
<sequence>MASVNVHGVGSVLVGRDAELAALGEVCEVAVAEGAAVAVVAGEAGIGKSRLVAEFTDRLGTVARTVRGECLELGADSLPFAPFTAVVRRLRRELGGDSIRDLLPAGRLSLARWLPELGDPPADQDAAQGRSRLFDEMVTLLEGAAARHPLVVVLEDLHWADSGSRDLLAYLARNLEQPGLLLVGTYRSGEVGGAHPLRPLVLDIARRPRGLQFELGPLDRAQVGLQLAGLLGHEPDRALVARVHERSDGNPLFVEALAADPVKGTPSSLRDLFAAVTARLPETGRSVLRAAAVVGHEVGHELLGLACRLPDEELEPALRVLVDRRLLVVREDGYAFHHALLRDVVYGDLLPGERRRLHARCAQAIHDNPALVPEGQGSVELAAHWNAAGDHARTLEASWRAAADAGRAYAYEQQLRLLDRVLDRWETVPEPAARLGVSRAVVLDHAARACVHTGDFERGVALASRALDELDPATDPQRPARVLAIRGLLNRRAGRDGDADLRTALATMPADAPPDLRGQTLAMLAVTVGLRDPDQGGRYAREALELSRDHGLPVVQATALIASARVAAVRGDEDRALALFREAATIAEATSDHYNVLTALLGQAYLLMGTGDYGSAAAVAAKGRATAHRVGQARSRGADHTGVLAQALWLLGRWAQAREVVEDALADEPPAMTTAVLTTLLGEVLLAQGDLNAAAEVAAGSPADPTGQGIPVFATAFRCRLAVARRDLDAADRLLVDALNDPGLLGPRGDPWTLLRAGTRVRRALLDAAGRDQQRRELVERRTEQLQDVATRVTADRPVPSAHRAAFDAEIAQNDPQLWAAAVAAWRGRSQPYELAQALFGVAESALSAGDRAAAQDPLREAASLADDLGAGGLRREIDLLAARGRVDLASPEPAPSLPPADPFGLTARELDVLRLLADGLTNSQIAASLFISASTAGVHVSRILTKLGAGRRTEAAAIAHRAGLLRHLDD</sequence>
<accession>A0A193BVM4</accession>
<dbReference type="AlphaFoldDB" id="A0A193BVM4"/>
<keyword evidence="2" id="KW-0067">ATP-binding</keyword>
<dbReference type="GO" id="GO:0005524">
    <property type="term" value="F:ATP binding"/>
    <property type="evidence" value="ECO:0007669"/>
    <property type="project" value="UniProtKB-KW"/>
</dbReference>
<dbReference type="PRINTS" id="PR00038">
    <property type="entry name" value="HTHLUXR"/>
</dbReference>
<dbReference type="GO" id="GO:0005737">
    <property type="term" value="C:cytoplasm"/>
    <property type="evidence" value="ECO:0007669"/>
    <property type="project" value="TreeGrafter"/>
</dbReference>
<dbReference type="GO" id="GO:0004016">
    <property type="term" value="F:adenylate cyclase activity"/>
    <property type="evidence" value="ECO:0007669"/>
    <property type="project" value="TreeGrafter"/>
</dbReference>
<dbReference type="InterPro" id="IPR011990">
    <property type="entry name" value="TPR-like_helical_dom_sf"/>
</dbReference>
<dbReference type="SUPFAM" id="SSF52540">
    <property type="entry name" value="P-loop containing nucleoside triphosphate hydrolases"/>
    <property type="match status" value="1"/>
</dbReference>
<proteinExistence type="predicted"/>
<dbReference type="PANTHER" id="PTHR16305">
    <property type="entry name" value="TESTICULAR SOLUBLE ADENYLYL CYCLASE"/>
    <property type="match status" value="1"/>
</dbReference>
<dbReference type="CDD" id="cd06170">
    <property type="entry name" value="LuxR_C_like"/>
    <property type="match status" value="1"/>
</dbReference>
<protein>
    <submittedName>
        <fullName evidence="4">LuxR family transcriptional regulator</fullName>
    </submittedName>
</protein>
<evidence type="ECO:0000259" key="3">
    <source>
        <dbReference type="PROSITE" id="PS50043"/>
    </source>
</evidence>
<dbReference type="RefSeq" id="WP_044854087.1">
    <property type="nucleotide sequence ID" value="NZ_CP016174.1"/>
</dbReference>
<dbReference type="Gene3D" id="1.10.10.10">
    <property type="entry name" value="Winged helix-like DNA-binding domain superfamily/Winged helix DNA-binding domain"/>
    <property type="match status" value="1"/>
</dbReference>
<dbReference type="EMBL" id="CP016174">
    <property type="protein sequence ID" value="ANN16281.1"/>
    <property type="molecule type" value="Genomic_DNA"/>
</dbReference>
<feature type="domain" description="HTH luxR-type" evidence="3">
    <location>
        <begin position="899"/>
        <end position="964"/>
    </location>
</feature>
<dbReference type="SMART" id="SM00421">
    <property type="entry name" value="HTH_LUXR"/>
    <property type="match status" value="1"/>
</dbReference>
<evidence type="ECO:0000256" key="2">
    <source>
        <dbReference type="ARBA" id="ARBA00022840"/>
    </source>
</evidence>
<dbReference type="InterPro" id="IPR000792">
    <property type="entry name" value="Tscrpt_reg_LuxR_C"/>
</dbReference>
<dbReference type="InterPro" id="IPR041664">
    <property type="entry name" value="AAA_16"/>
</dbReference>
<keyword evidence="1" id="KW-0547">Nucleotide-binding</keyword>
<evidence type="ECO:0000313" key="5">
    <source>
        <dbReference type="Proteomes" id="UP000093695"/>
    </source>
</evidence>
<dbReference type="SUPFAM" id="SSF48452">
    <property type="entry name" value="TPR-like"/>
    <property type="match status" value="1"/>
</dbReference>
<evidence type="ECO:0000313" key="4">
    <source>
        <dbReference type="EMBL" id="ANN16281.1"/>
    </source>
</evidence>
<dbReference type="InterPro" id="IPR016032">
    <property type="entry name" value="Sig_transdc_resp-reg_C-effctor"/>
</dbReference>
<dbReference type="InterPro" id="IPR027417">
    <property type="entry name" value="P-loop_NTPase"/>
</dbReference>
<dbReference type="Pfam" id="PF13191">
    <property type="entry name" value="AAA_16"/>
    <property type="match status" value="1"/>
</dbReference>
<dbReference type="SUPFAM" id="SSF46894">
    <property type="entry name" value="C-terminal effector domain of the bipartite response regulators"/>
    <property type="match status" value="1"/>
</dbReference>